<dbReference type="UniPathway" id="UPA00362"/>
<dbReference type="PANTHER" id="PTHR43176:SF3">
    <property type="entry name" value="3-HYDROXYISOBUTYRYL-COA HYDROLASE, MITOCHONDRIAL"/>
    <property type="match status" value="1"/>
</dbReference>
<comment type="similarity">
    <text evidence="2">Belongs to the enoyl-CoA hydratase/isomerase family.</text>
</comment>
<reference evidence="8" key="1">
    <citation type="submission" date="2020-11" db="EMBL/GenBank/DDBJ databases">
        <authorList>
            <person name="Tran Van P."/>
        </authorList>
    </citation>
    <scope>NUCLEOTIDE SEQUENCE</scope>
</reference>
<evidence type="ECO:0000256" key="6">
    <source>
        <dbReference type="ARBA" id="ARBA00024871"/>
    </source>
</evidence>
<dbReference type="InterPro" id="IPR032259">
    <property type="entry name" value="HIBYL-CoA-H"/>
</dbReference>
<dbReference type="InterPro" id="IPR029045">
    <property type="entry name" value="ClpP/crotonase-like_dom_sf"/>
</dbReference>
<dbReference type="GO" id="GO:0003860">
    <property type="term" value="F:3-hydroxyisobutyryl-CoA hydrolase activity"/>
    <property type="evidence" value="ECO:0007669"/>
    <property type="project" value="UniProtKB-EC"/>
</dbReference>
<dbReference type="SUPFAM" id="SSF52096">
    <property type="entry name" value="ClpP/crotonase"/>
    <property type="match status" value="1"/>
</dbReference>
<dbReference type="PANTHER" id="PTHR43176">
    <property type="entry name" value="3-HYDROXYISOBUTYRYL-COA HYDROLASE-RELATED"/>
    <property type="match status" value="1"/>
</dbReference>
<comment type="function">
    <text evidence="6">Hydrolyzes 3-hydroxyisobutyryl-CoA (HIBYL-CoA), a saline catabolite. Has high activity toward isobutyryl-CoA. Could be an isobutyryl-CoA dehydrogenase that functions in valine catabolism. Also hydrolyzes 3-hydroxypropanoyl-CoA.</text>
</comment>
<evidence type="ECO:0000256" key="3">
    <source>
        <dbReference type="ARBA" id="ARBA00011915"/>
    </source>
</evidence>
<dbReference type="InterPro" id="IPR045004">
    <property type="entry name" value="ECH_dom"/>
</dbReference>
<dbReference type="EMBL" id="OB660841">
    <property type="protein sequence ID" value="CAD7226484.1"/>
    <property type="molecule type" value="Genomic_DNA"/>
</dbReference>
<evidence type="ECO:0000256" key="5">
    <source>
        <dbReference type="ARBA" id="ARBA00022801"/>
    </source>
</evidence>
<dbReference type="CDD" id="cd06558">
    <property type="entry name" value="crotonase-like"/>
    <property type="match status" value="1"/>
</dbReference>
<protein>
    <recommendedName>
        <fullName evidence="4">3-hydroxyisobutyryl-CoA hydrolase, mitochondrial</fullName>
        <ecNumber evidence="3">3.1.2.4</ecNumber>
    </recommendedName>
    <alternativeName>
        <fullName evidence="7">3-hydroxyisobutyryl-coenzyme A hydrolase</fullName>
    </alternativeName>
</protein>
<evidence type="ECO:0000256" key="7">
    <source>
        <dbReference type="ARBA" id="ARBA00031181"/>
    </source>
</evidence>
<name>A0A7R8ZJR9_9CRUS</name>
<accession>A0A7R8ZJR9</accession>
<evidence type="ECO:0000256" key="2">
    <source>
        <dbReference type="ARBA" id="ARBA00005254"/>
    </source>
</evidence>
<sequence>EEYQLDYLTSILKIPYVALISGIVMGGGVGISVHGPFRVATETTLFAMPETAIGLFPDVGGSYFLPRLKGHLGLFLALTGHRLKGADVYHAGIATHYVHSSSLPQIEEALTDLPAPVSNEAVDKVLKSFQVGNIPEFGLKERMFAINMVFSGESVDAILTTLEKEGSPWSLDMRKTLLSMSPTSLKLTFEQLRRGASMSLKECLIMEARMGNRIMQEHDFYEGVRATLIDKDKSPKWKPPHLSMVSDEQIDKYFLEEFPDLDLDHLD</sequence>
<feature type="non-terminal residue" evidence="8">
    <location>
        <position position="1"/>
    </location>
</feature>
<evidence type="ECO:0000256" key="1">
    <source>
        <dbReference type="ARBA" id="ARBA00001709"/>
    </source>
</evidence>
<keyword evidence="5" id="KW-0378">Hydrolase</keyword>
<organism evidence="8">
    <name type="scientific">Cyprideis torosa</name>
    <dbReference type="NCBI Taxonomy" id="163714"/>
    <lineage>
        <taxon>Eukaryota</taxon>
        <taxon>Metazoa</taxon>
        <taxon>Ecdysozoa</taxon>
        <taxon>Arthropoda</taxon>
        <taxon>Crustacea</taxon>
        <taxon>Oligostraca</taxon>
        <taxon>Ostracoda</taxon>
        <taxon>Podocopa</taxon>
        <taxon>Podocopida</taxon>
        <taxon>Cytherocopina</taxon>
        <taxon>Cytheroidea</taxon>
        <taxon>Cytherideidae</taxon>
        <taxon>Cyprideis</taxon>
    </lineage>
</organism>
<dbReference type="Pfam" id="PF16113">
    <property type="entry name" value="ECH_2"/>
    <property type="match status" value="1"/>
</dbReference>
<evidence type="ECO:0000313" key="8">
    <source>
        <dbReference type="EMBL" id="CAD7226484.1"/>
    </source>
</evidence>
<proteinExistence type="inferred from homology"/>
<dbReference type="AlphaFoldDB" id="A0A7R8ZJR9"/>
<dbReference type="NCBIfam" id="NF004127">
    <property type="entry name" value="PRK05617.1"/>
    <property type="match status" value="1"/>
</dbReference>
<dbReference type="Gene3D" id="3.90.226.10">
    <property type="entry name" value="2-enoyl-CoA Hydratase, Chain A, domain 1"/>
    <property type="match status" value="1"/>
</dbReference>
<dbReference type="GO" id="GO:0006574">
    <property type="term" value="P:L-valine catabolic process"/>
    <property type="evidence" value="ECO:0007669"/>
    <property type="project" value="UniProtKB-UniPathway"/>
</dbReference>
<dbReference type="OrthoDB" id="1737613at2759"/>
<dbReference type="EC" id="3.1.2.4" evidence="3"/>
<gene>
    <name evidence="8" type="ORF">CTOB1V02_LOCUS4402</name>
</gene>
<comment type="catalytic activity">
    <reaction evidence="1">
        <text>3-hydroxy-2-methylpropanoyl-CoA + H2O = 3-hydroxy-2-methylpropanoate + CoA + H(+)</text>
        <dbReference type="Rhea" id="RHEA:20888"/>
        <dbReference type="ChEBI" id="CHEBI:11805"/>
        <dbReference type="ChEBI" id="CHEBI:15377"/>
        <dbReference type="ChEBI" id="CHEBI:15378"/>
        <dbReference type="ChEBI" id="CHEBI:57287"/>
        <dbReference type="ChEBI" id="CHEBI:57340"/>
        <dbReference type="EC" id="3.1.2.4"/>
    </reaction>
</comment>
<evidence type="ECO:0000256" key="4">
    <source>
        <dbReference type="ARBA" id="ARBA00016714"/>
    </source>
</evidence>
<dbReference type="GO" id="GO:0005739">
    <property type="term" value="C:mitochondrion"/>
    <property type="evidence" value="ECO:0007669"/>
    <property type="project" value="TreeGrafter"/>
</dbReference>